<gene>
    <name evidence="1" type="ORF">SAMN05428953_101149</name>
</gene>
<proteinExistence type="predicted"/>
<accession>A0A1G8HRU1</accession>
<dbReference type="RefSeq" id="WP_091590002.1">
    <property type="nucleotide sequence ID" value="NZ_FNEE01000001.1"/>
</dbReference>
<dbReference type="AlphaFoldDB" id="A0A1G8HRU1"/>
<reference evidence="2" key="1">
    <citation type="submission" date="2016-10" db="EMBL/GenBank/DDBJ databases">
        <authorList>
            <person name="Varghese N."/>
            <person name="Submissions S."/>
        </authorList>
    </citation>
    <scope>NUCLEOTIDE SEQUENCE [LARGE SCALE GENOMIC DNA]</scope>
    <source>
        <strain evidence="2">CGMCC 1.11022</strain>
    </source>
</reference>
<evidence type="ECO:0000313" key="2">
    <source>
        <dbReference type="Proteomes" id="UP000198894"/>
    </source>
</evidence>
<dbReference type="EMBL" id="FNEE01000001">
    <property type="protein sequence ID" value="SDI09349.1"/>
    <property type="molecule type" value="Genomic_DNA"/>
</dbReference>
<keyword evidence="2" id="KW-1185">Reference proteome</keyword>
<dbReference type="Proteomes" id="UP000198894">
    <property type="component" value="Unassembled WGS sequence"/>
</dbReference>
<organism evidence="1 2">
    <name type="scientific">Mesorhizobium muleiense</name>
    <dbReference type="NCBI Taxonomy" id="1004279"/>
    <lineage>
        <taxon>Bacteria</taxon>
        <taxon>Pseudomonadati</taxon>
        <taxon>Pseudomonadota</taxon>
        <taxon>Alphaproteobacteria</taxon>
        <taxon>Hyphomicrobiales</taxon>
        <taxon>Phyllobacteriaceae</taxon>
        <taxon>Mesorhizobium</taxon>
    </lineage>
</organism>
<evidence type="ECO:0000313" key="1">
    <source>
        <dbReference type="EMBL" id="SDI09349.1"/>
    </source>
</evidence>
<sequence length="75" mass="7714">MQVSVVVALICTGILALVVYMRWSMITALIASLAFAATANRDNSLEPRLAALLLAMPVGGGVVAEVDAIASSVRA</sequence>
<protein>
    <submittedName>
        <fullName evidence="1">Uncharacterized protein</fullName>
    </submittedName>
</protein>
<name>A0A1G8HRU1_9HYPH</name>